<reference evidence="7 8" key="1">
    <citation type="journal article" date="2019" name="Nat. Ecol. Evol.">
        <title>Megaphylogeny resolves global patterns of mushroom evolution.</title>
        <authorList>
            <person name="Varga T."/>
            <person name="Krizsan K."/>
            <person name="Foldi C."/>
            <person name="Dima B."/>
            <person name="Sanchez-Garcia M."/>
            <person name="Sanchez-Ramirez S."/>
            <person name="Szollosi G.J."/>
            <person name="Szarkandi J.G."/>
            <person name="Papp V."/>
            <person name="Albert L."/>
            <person name="Andreopoulos W."/>
            <person name="Angelini C."/>
            <person name="Antonin V."/>
            <person name="Barry K.W."/>
            <person name="Bougher N.L."/>
            <person name="Buchanan P."/>
            <person name="Buyck B."/>
            <person name="Bense V."/>
            <person name="Catcheside P."/>
            <person name="Chovatia M."/>
            <person name="Cooper J."/>
            <person name="Damon W."/>
            <person name="Desjardin D."/>
            <person name="Finy P."/>
            <person name="Geml J."/>
            <person name="Haridas S."/>
            <person name="Hughes K."/>
            <person name="Justo A."/>
            <person name="Karasinski D."/>
            <person name="Kautmanova I."/>
            <person name="Kiss B."/>
            <person name="Kocsube S."/>
            <person name="Kotiranta H."/>
            <person name="LaButti K.M."/>
            <person name="Lechner B.E."/>
            <person name="Liimatainen K."/>
            <person name="Lipzen A."/>
            <person name="Lukacs Z."/>
            <person name="Mihaltcheva S."/>
            <person name="Morgado L.N."/>
            <person name="Niskanen T."/>
            <person name="Noordeloos M.E."/>
            <person name="Ohm R.A."/>
            <person name="Ortiz-Santana B."/>
            <person name="Ovrebo C."/>
            <person name="Racz N."/>
            <person name="Riley R."/>
            <person name="Savchenko A."/>
            <person name="Shiryaev A."/>
            <person name="Soop K."/>
            <person name="Spirin V."/>
            <person name="Szebenyi C."/>
            <person name="Tomsovsky M."/>
            <person name="Tulloss R.E."/>
            <person name="Uehling J."/>
            <person name="Grigoriev I.V."/>
            <person name="Vagvolgyi C."/>
            <person name="Papp T."/>
            <person name="Martin F.M."/>
            <person name="Miettinen O."/>
            <person name="Hibbett D.S."/>
            <person name="Nagy L.G."/>
        </authorList>
    </citation>
    <scope>NUCLEOTIDE SEQUENCE [LARGE SCALE GENOMIC DNA]</scope>
    <source>
        <strain evidence="7 8">CBS 962.96</strain>
    </source>
</reference>
<organism evidence="7 8">
    <name type="scientific">Dendrothele bispora (strain CBS 962.96)</name>
    <dbReference type="NCBI Taxonomy" id="1314807"/>
    <lineage>
        <taxon>Eukaryota</taxon>
        <taxon>Fungi</taxon>
        <taxon>Dikarya</taxon>
        <taxon>Basidiomycota</taxon>
        <taxon>Agaricomycotina</taxon>
        <taxon>Agaricomycetes</taxon>
        <taxon>Agaricomycetidae</taxon>
        <taxon>Agaricales</taxon>
        <taxon>Agaricales incertae sedis</taxon>
        <taxon>Dendrothele</taxon>
    </lineage>
</organism>
<evidence type="ECO:0000256" key="5">
    <source>
        <dbReference type="ARBA" id="ARBA00022801"/>
    </source>
</evidence>
<proteinExistence type="inferred from homology"/>
<evidence type="ECO:0000256" key="6">
    <source>
        <dbReference type="ARBA" id="ARBA00023180"/>
    </source>
</evidence>
<dbReference type="PANTHER" id="PTHR11802:SF113">
    <property type="entry name" value="SERINE CARBOXYPEPTIDASE CTSA-4.1"/>
    <property type="match status" value="1"/>
</dbReference>
<accession>A0A4S8KR72</accession>
<keyword evidence="8" id="KW-1185">Reference proteome</keyword>
<evidence type="ECO:0000256" key="3">
    <source>
        <dbReference type="ARBA" id="ARBA00022645"/>
    </source>
</evidence>
<dbReference type="AlphaFoldDB" id="A0A4S8KR72"/>
<keyword evidence="6" id="KW-0325">Glycoprotein</keyword>
<protein>
    <recommendedName>
        <fullName evidence="2">carboxypeptidase C</fullName>
        <ecNumber evidence="2">3.4.16.5</ecNumber>
    </recommendedName>
</protein>
<keyword evidence="4" id="KW-0645">Protease</keyword>
<evidence type="ECO:0000256" key="2">
    <source>
        <dbReference type="ARBA" id="ARBA00012446"/>
    </source>
</evidence>
<evidence type="ECO:0000256" key="1">
    <source>
        <dbReference type="ARBA" id="ARBA00009431"/>
    </source>
</evidence>
<keyword evidence="5 7" id="KW-0378">Hydrolase</keyword>
<dbReference type="Proteomes" id="UP000297245">
    <property type="component" value="Unassembled WGS sequence"/>
</dbReference>
<evidence type="ECO:0000313" key="7">
    <source>
        <dbReference type="EMBL" id="THU77848.1"/>
    </source>
</evidence>
<dbReference type="Gene3D" id="3.40.50.1820">
    <property type="entry name" value="alpha/beta hydrolase"/>
    <property type="match status" value="2"/>
</dbReference>
<dbReference type="Gene3D" id="1.10.287.410">
    <property type="match status" value="1"/>
</dbReference>
<dbReference type="EC" id="3.4.16.5" evidence="2"/>
<dbReference type="EMBL" id="ML180323">
    <property type="protein sequence ID" value="THU77848.1"/>
    <property type="molecule type" value="Genomic_DNA"/>
</dbReference>
<dbReference type="Pfam" id="PF00450">
    <property type="entry name" value="Peptidase_S10"/>
    <property type="match status" value="2"/>
</dbReference>
<comment type="similarity">
    <text evidence="1">Belongs to the peptidase S10 family.</text>
</comment>
<dbReference type="InterPro" id="IPR001563">
    <property type="entry name" value="Peptidase_S10"/>
</dbReference>
<dbReference type="OrthoDB" id="443318at2759"/>
<dbReference type="GO" id="GO:0006508">
    <property type="term" value="P:proteolysis"/>
    <property type="evidence" value="ECO:0007669"/>
    <property type="project" value="UniProtKB-KW"/>
</dbReference>
<name>A0A4S8KR72_DENBC</name>
<dbReference type="SUPFAM" id="SSF53474">
    <property type="entry name" value="alpha/beta-Hydrolases"/>
    <property type="match status" value="1"/>
</dbReference>
<dbReference type="PANTHER" id="PTHR11802">
    <property type="entry name" value="SERINE PROTEASE FAMILY S10 SERINE CARBOXYPEPTIDASE"/>
    <property type="match status" value="1"/>
</dbReference>
<gene>
    <name evidence="7" type="ORF">K435DRAFT_824240</name>
</gene>
<dbReference type="GO" id="GO:0004185">
    <property type="term" value="F:serine-type carboxypeptidase activity"/>
    <property type="evidence" value="ECO:0007669"/>
    <property type="project" value="UniProtKB-EC"/>
</dbReference>
<dbReference type="GO" id="GO:0000324">
    <property type="term" value="C:fungal-type vacuole"/>
    <property type="evidence" value="ECO:0007669"/>
    <property type="project" value="TreeGrafter"/>
</dbReference>
<evidence type="ECO:0000256" key="4">
    <source>
        <dbReference type="ARBA" id="ARBA00022670"/>
    </source>
</evidence>
<dbReference type="InterPro" id="IPR029058">
    <property type="entry name" value="AB_hydrolase_fold"/>
</dbReference>
<keyword evidence="3" id="KW-0121">Carboxypeptidase</keyword>
<sequence>MLLSLRAILDSSMAMIASVSGTNPSTFFSKSIPISRFFKHFQYDLLSNPFSSLSVRESDSFTTMQHPFFPKYSIRIKMSDLCDPTVKCKHLAKDDVIFWTNRGPGCSSAIGLFVELGLCRLLDGTRPKSHPKFWNANANIFFIDQPIEVGFSYADYREYMATAEDAAKDMAAFVGMFFENLSQKEGSRNGRTNAYTMYSAYYKMTCTAASRPPVLDIKACVPMKQMLPRCEEWIKSSCLDQHDSFNCGAATTFCGSASTAPFWRAGLNLYNISIPSFNLAQDILLSLLERGVHVLVYVGDLDWACNWLRNENGQRELGKKKLREWEVEGRRNGDDEELTFATVPYNRPKESLVMVQRWMAGKEM</sequence>
<evidence type="ECO:0000313" key="8">
    <source>
        <dbReference type="Proteomes" id="UP000297245"/>
    </source>
</evidence>